<dbReference type="PANTHER" id="PTHR46146">
    <property type="entry name" value="SERINE/THREONINE-PROTEIN KINASE-LIKE PROTEIN CCR4"/>
    <property type="match status" value="1"/>
</dbReference>
<reference evidence="2 3" key="1">
    <citation type="submission" date="2020-10" db="EMBL/GenBank/DDBJ databases">
        <title>The Coptis chinensis genome and diversification of protoberbering-type alkaloids.</title>
        <authorList>
            <person name="Wang B."/>
            <person name="Shu S."/>
            <person name="Song C."/>
            <person name="Liu Y."/>
        </authorList>
    </citation>
    <scope>NUCLEOTIDE SEQUENCE [LARGE SCALE GENOMIC DNA]</scope>
    <source>
        <strain evidence="2">HL-2020</strain>
        <tissue evidence="2">Leaf</tissue>
    </source>
</reference>
<dbReference type="OrthoDB" id="1669234at2759"/>
<evidence type="ECO:0000313" key="3">
    <source>
        <dbReference type="Proteomes" id="UP000631114"/>
    </source>
</evidence>
<dbReference type="AlphaFoldDB" id="A0A835LKW8"/>
<accession>A0A835LKW8</accession>
<dbReference type="Gene3D" id="1.10.510.10">
    <property type="entry name" value="Transferase(Phosphotransferase) domain 1"/>
    <property type="match status" value="1"/>
</dbReference>
<dbReference type="SUPFAM" id="SSF56112">
    <property type="entry name" value="Protein kinase-like (PK-like)"/>
    <property type="match status" value="1"/>
</dbReference>
<proteinExistence type="predicted"/>
<comment type="caution">
    <text evidence="2">The sequence shown here is derived from an EMBL/GenBank/DDBJ whole genome shotgun (WGS) entry which is preliminary data.</text>
</comment>
<evidence type="ECO:0000256" key="1">
    <source>
        <dbReference type="SAM" id="MobiDB-lite"/>
    </source>
</evidence>
<gene>
    <name evidence="2" type="ORF">IFM89_036864</name>
</gene>
<evidence type="ECO:0000313" key="2">
    <source>
        <dbReference type="EMBL" id="KAF9599378.1"/>
    </source>
</evidence>
<protein>
    <recommendedName>
        <fullName evidence="4">Protein kinase domain-containing protein</fullName>
    </recommendedName>
</protein>
<feature type="compositionally biased region" description="Basic and acidic residues" evidence="1">
    <location>
        <begin position="1"/>
        <end position="20"/>
    </location>
</feature>
<evidence type="ECO:0008006" key="4">
    <source>
        <dbReference type="Google" id="ProtNLM"/>
    </source>
</evidence>
<sequence>MRELSSSEKLRKQEGKRLSEEAEASDVYSFGVLLLEILSGRKAIDMQFEEGNIVEWAMPQIKAGDIAAILDSALKPPEHLEALTRIANVACGCVRMRGK</sequence>
<feature type="region of interest" description="Disordered" evidence="1">
    <location>
        <begin position="1"/>
        <end position="23"/>
    </location>
</feature>
<organism evidence="2 3">
    <name type="scientific">Coptis chinensis</name>
    <dbReference type="NCBI Taxonomy" id="261450"/>
    <lineage>
        <taxon>Eukaryota</taxon>
        <taxon>Viridiplantae</taxon>
        <taxon>Streptophyta</taxon>
        <taxon>Embryophyta</taxon>
        <taxon>Tracheophyta</taxon>
        <taxon>Spermatophyta</taxon>
        <taxon>Magnoliopsida</taxon>
        <taxon>Ranunculales</taxon>
        <taxon>Ranunculaceae</taxon>
        <taxon>Coptidoideae</taxon>
        <taxon>Coptis</taxon>
    </lineage>
</organism>
<name>A0A835LKW8_9MAGN</name>
<dbReference type="Proteomes" id="UP000631114">
    <property type="component" value="Unassembled WGS sequence"/>
</dbReference>
<dbReference type="PANTHER" id="PTHR46146:SF23">
    <property type="entry name" value="PROTEIN KINASE DOMAIN-CONTAINING PROTEIN"/>
    <property type="match status" value="1"/>
</dbReference>
<dbReference type="EMBL" id="JADFTS010000007">
    <property type="protein sequence ID" value="KAF9599378.1"/>
    <property type="molecule type" value="Genomic_DNA"/>
</dbReference>
<keyword evidence="3" id="KW-1185">Reference proteome</keyword>
<dbReference type="InterPro" id="IPR011009">
    <property type="entry name" value="Kinase-like_dom_sf"/>
</dbReference>